<evidence type="ECO:0000256" key="1">
    <source>
        <dbReference type="SAM" id="MobiDB-lite"/>
    </source>
</evidence>
<feature type="region of interest" description="Disordered" evidence="1">
    <location>
        <begin position="665"/>
        <end position="686"/>
    </location>
</feature>
<evidence type="ECO:0000313" key="3">
    <source>
        <dbReference type="Proteomes" id="UP000218767"/>
    </source>
</evidence>
<evidence type="ECO:0000313" key="2">
    <source>
        <dbReference type="EMBL" id="PCI75161.1"/>
    </source>
</evidence>
<accession>A0A2A4WYN7</accession>
<name>A0A2A4WYN7_9GAMM</name>
<dbReference type="EMBL" id="NVUL01000081">
    <property type="protein sequence ID" value="PCI75161.1"/>
    <property type="molecule type" value="Genomic_DNA"/>
</dbReference>
<proteinExistence type="predicted"/>
<sequence length="796" mass="80534">MALANGIAVTGDTVTISASAGGFNQAKSLLTTPGTIPNTDGIPTASITSDLTFTFNVAAATGSTIAAGTYSFQGGMFIDQDGSARRLEISVSGISLTFDALGNITSGSIAAGTNAVVSGRSADGGATAVITLTNNLLSITDATFSITAGAQIAEIEGSANIILQDLTTTFTAAASYDYGIFLKQTGGVAGLTFGLTDGTTFFGCAAANPMALAGQSSFTGASALAGRMGVGQLAGGSATAYAGSCITVPAIGGGGGGGGGGGTSDTPTVEEQQQVAQESVNELNTIDFNNVTDNDIVAIVMVLDEIVDLGGNTVAGIEDGDVNTNTALNVVETITDVLQVTGAATQGGGDIDSDAINSTLNGITDIFDALDEAGDGLNTAQIETVQSLTETTLTAVTELFTDTTTISETESLITSVSSVINSAIKVGASLDSDLLSSAENLVQTALENTLSDIAKALDDSLNITFENITTTQTLLSNNTRLLSSVLDSISIKLSSSISLDQSSTQSTLESSGLNTDAASRLTSDLAQFVNPTGVSLTNSSGTITAQDTIESSLGGGSTVSTDATTGLVTVKTATETYPVAVRNIAIVPASIPEGTTDLPDGSRLFVGNGIATNVVPAPQDPVGFASALADFNADVAFSSNGGVNISNDSLTFSGSFDFKNIGSSSSASTGDVTFSSPTGSPADPSYSHKVNYPDGTSQNLLPFVKDNDFFDSIKNAGFDFSTKRSTGVVKIFDSGSSADFKPDYFVEPLSSTDSTFLQANKDSTGTAYRPGDYNNDGVTDYEVVSDTGKQIVYGVP</sequence>
<gene>
    <name evidence="2" type="ORF">COB20_13480</name>
</gene>
<dbReference type="Proteomes" id="UP000218767">
    <property type="component" value="Unassembled WGS sequence"/>
</dbReference>
<feature type="compositionally biased region" description="Polar residues" evidence="1">
    <location>
        <begin position="665"/>
        <end position="679"/>
    </location>
</feature>
<protein>
    <submittedName>
        <fullName evidence="2">Uncharacterized protein</fullName>
    </submittedName>
</protein>
<comment type="caution">
    <text evidence="2">The sequence shown here is derived from an EMBL/GenBank/DDBJ whole genome shotgun (WGS) entry which is preliminary data.</text>
</comment>
<organism evidence="2 3">
    <name type="scientific">SAR86 cluster bacterium</name>
    <dbReference type="NCBI Taxonomy" id="2030880"/>
    <lineage>
        <taxon>Bacteria</taxon>
        <taxon>Pseudomonadati</taxon>
        <taxon>Pseudomonadota</taxon>
        <taxon>Gammaproteobacteria</taxon>
        <taxon>SAR86 cluster</taxon>
    </lineage>
</organism>
<reference evidence="3" key="1">
    <citation type="submission" date="2017-08" db="EMBL/GenBank/DDBJ databases">
        <title>A dynamic microbial community with high functional redundancy inhabits the cold, oxic subseafloor aquifer.</title>
        <authorList>
            <person name="Tully B.J."/>
            <person name="Wheat C.G."/>
            <person name="Glazer B.T."/>
            <person name="Huber J.A."/>
        </authorList>
    </citation>
    <scope>NUCLEOTIDE SEQUENCE [LARGE SCALE GENOMIC DNA]</scope>
</reference>
<dbReference type="AlphaFoldDB" id="A0A2A4WYN7"/>